<dbReference type="AlphaFoldDB" id="A0A392VI43"/>
<name>A0A392VI43_9FABA</name>
<evidence type="ECO:0000256" key="1">
    <source>
        <dbReference type="SAM" id="MobiDB-lite"/>
    </source>
</evidence>
<comment type="caution">
    <text evidence="2">The sequence shown here is derived from an EMBL/GenBank/DDBJ whole genome shotgun (WGS) entry which is preliminary data.</text>
</comment>
<feature type="region of interest" description="Disordered" evidence="1">
    <location>
        <begin position="31"/>
        <end position="51"/>
    </location>
</feature>
<evidence type="ECO:0000313" key="2">
    <source>
        <dbReference type="EMBL" id="MCI87092.1"/>
    </source>
</evidence>
<evidence type="ECO:0000313" key="3">
    <source>
        <dbReference type="Proteomes" id="UP000265520"/>
    </source>
</evidence>
<dbReference type="Proteomes" id="UP000265520">
    <property type="component" value="Unassembled WGS sequence"/>
</dbReference>
<reference evidence="2 3" key="1">
    <citation type="journal article" date="2018" name="Front. Plant Sci.">
        <title>Red Clover (Trifolium pratense) and Zigzag Clover (T. medium) - A Picture of Genomic Similarities and Differences.</title>
        <authorList>
            <person name="Dluhosova J."/>
            <person name="Istvanek J."/>
            <person name="Nedelnik J."/>
            <person name="Repkova J."/>
        </authorList>
    </citation>
    <scope>NUCLEOTIDE SEQUENCE [LARGE SCALE GENOMIC DNA]</scope>
    <source>
        <strain evidence="3">cv. 10/8</strain>
        <tissue evidence="2">Leaf</tissue>
    </source>
</reference>
<keyword evidence="3" id="KW-1185">Reference proteome</keyword>
<proteinExistence type="predicted"/>
<organism evidence="2 3">
    <name type="scientific">Trifolium medium</name>
    <dbReference type="NCBI Taxonomy" id="97028"/>
    <lineage>
        <taxon>Eukaryota</taxon>
        <taxon>Viridiplantae</taxon>
        <taxon>Streptophyta</taxon>
        <taxon>Embryophyta</taxon>
        <taxon>Tracheophyta</taxon>
        <taxon>Spermatophyta</taxon>
        <taxon>Magnoliopsida</taxon>
        <taxon>eudicotyledons</taxon>
        <taxon>Gunneridae</taxon>
        <taxon>Pentapetalae</taxon>
        <taxon>rosids</taxon>
        <taxon>fabids</taxon>
        <taxon>Fabales</taxon>
        <taxon>Fabaceae</taxon>
        <taxon>Papilionoideae</taxon>
        <taxon>50 kb inversion clade</taxon>
        <taxon>NPAAA clade</taxon>
        <taxon>Hologalegina</taxon>
        <taxon>IRL clade</taxon>
        <taxon>Trifolieae</taxon>
        <taxon>Trifolium</taxon>
    </lineage>
</organism>
<sequence>AKQNHDNGGGMTLQAAINAIKALQEKVDIMEQERENETESKDEELEESQPLSQALWDTKFLPISKFLIYQL</sequence>
<feature type="non-terminal residue" evidence="2">
    <location>
        <position position="1"/>
    </location>
</feature>
<feature type="non-terminal residue" evidence="2">
    <location>
        <position position="71"/>
    </location>
</feature>
<accession>A0A392VI43</accession>
<protein>
    <submittedName>
        <fullName evidence="2">Uncharacterized protein</fullName>
    </submittedName>
</protein>
<dbReference type="EMBL" id="LXQA011157373">
    <property type="protein sequence ID" value="MCI87092.1"/>
    <property type="molecule type" value="Genomic_DNA"/>
</dbReference>